<reference evidence="3" key="1">
    <citation type="submission" date="2017-09" db="EMBL/GenBank/DDBJ databases">
        <title>Depth-based differentiation of microbial function through sediment-hosted aquifers and enrichment of novel symbionts in the deep terrestrial subsurface.</title>
        <authorList>
            <person name="Probst A.J."/>
            <person name="Ladd B."/>
            <person name="Jarett J.K."/>
            <person name="Geller-Mcgrath D.E."/>
            <person name="Sieber C.M.K."/>
            <person name="Emerson J.B."/>
            <person name="Anantharaman K."/>
            <person name="Thomas B.C."/>
            <person name="Malmstrom R."/>
            <person name="Stieglmeier M."/>
            <person name="Klingl A."/>
            <person name="Woyke T."/>
            <person name="Ryan C.M."/>
            <person name="Banfield J.F."/>
        </authorList>
    </citation>
    <scope>NUCLEOTIDE SEQUENCE [LARGE SCALE GENOMIC DNA]</scope>
</reference>
<proteinExistence type="predicted"/>
<sequence length="676" mass="76823">MSAESLNQLGADERLPERDVAVPDKQTVRQFSKEQNPEERKKLAAELWAGRKEYFDKKRSHQEVFDGLIGSAKKNEIEVAEVVSRLQEIDEILRERKESRLKAIANVFNTPKLERERVELEGRGEEIAAAQQILQEQISERQRQIEDRTLLKGARKQLDDFYAGEERAWVEYQEAERARDVKNVIERYGAYVVHGIKDHFVPGENSMLRYGVDMETKLKVLLAFEPTLATSTIRSGDRPQNMWAREGALLTGGRVLSASQGDAATVATGIKQRTEGWGATSNIAENIRKAIEGRVVSRGGYNELVVENPQVVGLYVCRDYKEGDPRERSPVAVERIVALAQETGLPLYAISKGEVYEMTYDFDPESLKPRRDDFLKINLPPKPFKRIFLGRKISPSELAQKSVDISDAQRVECAREVLGSSPFRMKGWEAGYVSQRTEGSKMYVDLHPEALKEAPARYSEVYTGEPLYSQMEYSAGRSWGKPENIILDTGETVEVVSEVRAPDGSWQKVLRTAEGLFRQRFPSPHFGEDKSQSQPKTERFEGWEEGYAKSQLTGNFHLGLAGGAHDLGGPARKETYIGAVFAQVAYCNEQITELEILVKEKPYMESSLETYRQSINYIAYYLYGFGEEAEKFGDTQTRDKAWDRAAEIMPLDQIREVIQRRVNEKGGYRITREELE</sequence>
<dbReference type="AlphaFoldDB" id="A0A2H0ULN5"/>
<organism evidence="2 3">
    <name type="scientific">Candidatus Harrisonbacteria bacterium CG10_big_fil_rev_8_21_14_0_10_49_15</name>
    <dbReference type="NCBI Taxonomy" id="1974587"/>
    <lineage>
        <taxon>Bacteria</taxon>
        <taxon>Candidatus Harrisoniibacteriota</taxon>
    </lineage>
</organism>
<evidence type="ECO:0000313" key="3">
    <source>
        <dbReference type="Proteomes" id="UP000229526"/>
    </source>
</evidence>
<feature type="region of interest" description="Disordered" evidence="1">
    <location>
        <begin position="1"/>
        <end position="37"/>
    </location>
</feature>
<comment type="caution">
    <text evidence="2">The sequence shown here is derived from an EMBL/GenBank/DDBJ whole genome shotgun (WGS) entry which is preliminary data.</text>
</comment>
<name>A0A2H0ULN5_9BACT</name>
<feature type="compositionally biased region" description="Basic and acidic residues" evidence="1">
    <location>
        <begin position="11"/>
        <end position="22"/>
    </location>
</feature>
<evidence type="ECO:0000313" key="2">
    <source>
        <dbReference type="EMBL" id="PIR87298.1"/>
    </source>
</evidence>
<protein>
    <submittedName>
        <fullName evidence="2">Uncharacterized protein</fullName>
    </submittedName>
</protein>
<accession>A0A2H0ULN5</accession>
<evidence type="ECO:0000256" key="1">
    <source>
        <dbReference type="SAM" id="MobiDB-lite"/>
    </source>
</evidence>
<dbReference type="Proteomes" id="UP000229526">
    <property type="component" value="Unassembled WGS sequence"/>
</dbReference>
<gene>
    <name evidence="2" type="ORF">COU11_00925</name>
</gene>
<dbReference type="EMBL" id="PFBD01000008">
    <property type="protein sequence ID" value="PIR87298.1"/>
    <property type="molecule type" value="Genomic_DNA"/>
</dbReference>